<dbReference type="InterPro" id="IPR025984">
    <property type="entry name" value="DCTPP"/>
</dbReference>
<gene>
    <name evidence="1" type="ORF">COX36_01080</name>
</gene>
<dbReference type="EMBL" id="PCRP01000016">
    <property type="protein sequence ID" value="PIP23847.1"/>
    <property type="molecule type" value="Genomic_DNA"/>
</dbReference>
<reference evidence="1 2" key="1">
    <citation type="submission" date="2017-09" db="EMBL/GenBank/DDBJ databases">
        <title>Depth-based differentiation of microbial function through sediment-hosted aquifers and enrichment of novel symbionts in the deep terrestrial subsurface.</title>
        <authorList>
            <person name="Probst A.J."/>
            <person name="Ladd B."/>
            <person name="Jarett J.K."/>
            <person name="Geller-Mcgrath D.E."/>
            <person name="Sieber C.M."/>
            <person name="Emerson J.B."/>
            <person name="Anantharaman K."/>
            <person name="Thomas B.C."/>
            <person name="Malmstrom R."/>
            <person name="Stieglmeier M."/>
            <person name="Klingl A."/>
            <person name="Woyke T."/>
            <person name="Ryan C.M."/>
            <person name="Banfield J.F."/>
        </authorList>
    </citation>
    <scope>NUCLEOTIDE SEQUENCE [LARGE SCALE GENOMIC DNA]</scope>
    <source>
        <strain evidence="1">CG23_combo_of_CG06-09_8_20_14_all_38_19</strain>
    </source>
</reference>
<protein>
    <recommendedName>
        <fullName evidence="3">NTP pyrophosphohydrolase MazG putative catalytic core domain-containing protein</fullName>
    </recommendedName>
</protein>
<dbReference type="GO" id="GO:0009143">
    <property type="term" value="P:nucleoside triphosphate catabolic process"/>
    <property type="evidence" value="ECO:0007669"/>
    <property type="project" value="InterPro"/>
</dbReference>
<name>A0A2G9YX91_9BACT</name>
<dbReference type="GO" id="GO:0047429">
    <property type="term" value="F:nucleoside triphosphate diphosphatase activity"/>
    <property type="evidence" value="ECO:0007669"/>
    <property type="project" value="InterPro"/>
</dbReference>
<dbReference type="Gene3D" id="1.10.287.1080">
    <property type="entry name" value="MazG-like"/>
    <property type="match status" value="1"/>
</dbReference>
<sequence>MGEQSPEIINKTLLDNKKEVEDAVGDIFWFLAILANNCDVDIDEAVRMTIEDNEKRFPVDKTKDKHTNTYLGGHDGKY</sequence>
<dbReference type="Pfam" id="PF12643">
    <property type="entry name" value="MazG-like"/>
    <property type="match status" value="1"/>
</dbReference>
<comment type="caution">
    <text evidence="1">The sequence shown here is derived from an EMBL/GenBank/DDBJ whole genome shotgun (WGS) entry which is preliminary data.</text>
</comment>
<dbReference type="AlphaFoldDB" id="A0A2G9YX91"/>
<proteinExistence type="predicted"/>
<organism evidence="1 2">
    <name type="scientific">Candidatus Nealsonbacteria bacterium CG23_combo_of_CG06-09_8_20_14_all_38_19</name>
    <dbReference type="NCBI Taxonomy" id="1974721"/>
    <lineage>
        <taxon>Bacteria</taxon>
        <taxon>Candidatus Nealsoniibacteriota</taxon>
    </lineage>
</organism>
<dbReference type="SUPFAM" id="SSF101386">
    <property type="entry name" value="all-alpha NTP pyrophosphatases"/>
    <property type="match status" value="1"/>
</dbReference>
<evidence type="ECO:0008006" key="3">
    <source>
        <dbReference type="Google" id="ProtNLM"/>
    </source>
</evidence>
<accession>A0A2G9YX91</accession>
<dbReference type="Proteomes" id="UP000230273">
    <property type="component" value="Unassembled WGS sequence"/>
</dbReference>
<evidence type="ECO:0000313" key="2">
    <source>
        <dbReference type="Proteomes" id="UP000230273"/>
    </source>
</evidence>
<evidence type="ECO:0000313" key="1">
    <source>
        <dbReference type="EMBL" id="PIP23847.1"/>
    </source>
</evidence>